<dbReference type="PANTHER" id="PTHR22812">
    <property type="entry name" value="CHROMOBOX PROTEIN"/>
    <property type="match status" value="1"/>
</dbReference>
<evidence type="ECO:0000313" key="5">
    <source>
        <dbReference type="Proteomes" id="UP000887540"/>
    </source>
</evidence>
<dbReference type="InterPro" id="IPR051219">
    <property type="entry name" value="Heterochromatin_chromo-domain"/>
</dbReference>
<feature type="compositionally biased region" description="Basic and acidic residues" evidence="3">
    <location>
        <begin position="269"/>
        <end position="283"/>
    </location>
</feature>
<accession>A0A914BV77</accession>
<evidence type="ECO:0000256" key="2">
    <source>
        <dbReference type="ARBA" id="ARBA00023242"/>
    </source>
</evidence>
<dbReference type="InterPro" id="IPR016197">
    <property type="entry name" value="Chromo-like_dom_sf"/>
</dbReference>
<dbReference type="InterPro" id="IPR000953">
    <property type="entry name" value="Chromo/chromo_shadow_dom"/>
</dbReference>
<evidence type="ECO:0000313" key="6">
    <source>
        <dbReference type="WBParaSite" id="ACRNAN_Path_1073.g4117.t1"/>
    </source>
</evidence>
<name>A0A914BV77_9BILA</name>
<dbReference type="PROSITE" id="PS50013">
    <property type="entry name" value="CHROMO_2"/>
    <property type="match status" value="1"/>
</dbReference>
<feature type="compositionally biased region" description="Polar residues" evidence="3">
    <location>
        <begin position="218"/>
        <end position="250"/>
    </location>
</feature>
<dbReference type="WBParaSite" id="ACRNAN_Path_1073.g4117.t1">
    <property type="protein sequence ID" value="ACRNAN_Path_1073.g4117.t1"/>
    <property type="gene ID" value="ACRNAN_Path_1073.g4117"/>
</dbReference>
<keyword evidence="2" id="KW-0539">Nucleus</keyword>
<dbReference type="AlphaFoldDB" id="A0A914BV77"/>
<organism evidence="5 6">
    <name type="scientific">Acrobeloides nanus</name>
    <dbReference type="NCBI Taxonomy" id="290746"/>
    <lineage>
        <taxon>Eukaryota</taxon>
        <taxon>Metazoa</taxon>
        <taxon>Ecdysozoa</taxon>
        <taxon>Nematoda</taxon>
        <taxon>Chromadorea</taxon>
        <taxon>Rhabditida</taxon>
        <taxon>Tylenchina</taxon>
        <taxon>Cephalobomorpha</taxon>
        <taxon>Cephaloboidea</taxon>
        <taxon>Cephalobidae</taxon>
        <taxon>Acrobeloides</taxon>
    </lineage>
</organism>
<evidence type="ECO:0000256" key="1">
    <source>
        <dbReference type="ARBA" id="ARBA00004123"/>
    </source>
</evidence>
<dbReference type="InterPro" id="IPR023780">
    <property type="entry name" value="Chromo_domain"/>
</dbReference>
<reference evidence="6" key="1">
    <citation type="submission" date="2022-11" db="UniProtKB">
        <authorList>
            <consortium name="WormBaseParasite"/>
        </authorList>
    </citation>
    <scope>IDENTIFICATION</scope>
</reference>
<feature type="compositionally biased region" description="Basic and acidic residues" evidence="3">
    <location>
        <begin position="329"/>
        <end position="339"/>
    </location>
</feature>
<sequence>MDDVIEENNSDSRPESEASKKENEHHEKAAKKSDDEEEEGESGSEIFEVDQILDTKMSGRKRIFLVSWKGFPASENSWEPEDNLGGASEAVKTFMEKYNEKVKKPQGKRKSTSVESRVKSSTPSSSTRKPNYREDSDESEHDEAKSKDSDDDDEFVAPKKKRGRLANTRKSTSKATKKEAKLSSNYRTDSDESEHDEAKSEDSNDDDEFAPKKKRGRPSNTSKSTPKATKNEAKSSTSDASISRRMNQNLRWLEDDSDSDESNAAADENGEKKKNRSSEEKGGKAKSNTPPLPDTKNETTESKSNPPITLKLSIKDVGERKDGKKAKKEKTEKPVDEKPPPATLELSEPTTSTSNHDEVKILGIEQPKNSPNLRVIVEEKNKRKSVTVEYAISVNAAGLALVALNKLQNIYNQFD</sequence>
<comment type="subcellular location">
    <subcellularLocation>
        <location evidence="1">Nucleus</location>
    </subcellularLocation>
</comment>
<evidence type="ECO:0000259" key="4">
    <source>
        <dbReference type="PROSITE" id="PS50013"/>
    </source>
</evidence>
<feature type="compositionally biased region" description="Low complexity" evidence="3">
    <location>
        <begin position="343"/>
        <end position="354"/>
    </location>
</feature>
<protein>
    <submittedName>
        <fullName evidence="6">Chromo domain-containing protein</fullName>
    </submittedName>
</protein>
<dbReference type="Gene3D" id="2.40.50.40">
    <property type="match status" value="1"/>
</dbReference>
<feature type="region of interest" description="Disordered" evidence="3">
    <location>
        <begin position="98"/>
        <end position="366"/>
    </location>
</feature>
<dbReference type="CDD" id="cd00024">
    <property type="entry name" value="CD_CSD"/>
    <property type="match status" value="1"/>
</dbReference>
<dbReference type="SUPFAM" id="SSF54160">
    <property type="entry name" value="Chromo domain-like"/>
    <property type="match status" value="1"/>
</dbReference>
<feature type="compositionally biased region" description="Basic and acidic residues" evidence="3">
    <location>
        <begin position="313"/>
        <end position="322"/>
    </location>
</feature>
<feature type="compositionally biased region" description="Low complexity" evidence="3">
    <location>
        <begin position="113"/>
        <end position="129"/>
    </location>
</feature>
<dbReference type="GO" id="GO:0005634">
    <property type="term" value="C:nucleus"/>
    <property type="evidence" value="ECO:0007669"/>
    <property type="project" value="UniProtKB-SubCell"/>
</dbReference>
<proteinExistence type="predicted"/>
<feature type="region of interest" description="Disordered" evidence="3">
    <location>
        <begin position="1"/>
        <end position="53"/>
    </location>
</feature>
<keyword evidence="5" id="KW-1185">Reference proteome</keyword>
<dbReference type="SMART" id="SM00298">
    <property type="entry name" value="CHROMO"/>
    <property type="match status" value="1"/>
</dbReference>
<feature type="compositionally biased region" description="Basic and acidic residues" evidence="3">
    <location>
        <begin position="10"/>
        <end position="34"/>
    </location>
</feature>
<dbReference type="Proteomes" id="UP000887540">
    <property type="component" value="Unplaced"/>
</dbReference>
<feature type="domain" description="Chromo" evidence="4">
    <location>
        <begin position="47"/>
        <end position="106"/>
    </location>
</feature>
<evidence type="ECO:0000256" key="3">
    <source>
        <dbReference type="SAM" id="MobiDB-lite"/>
    </source>
</evidence>
<dbReference type="Pfam" id="PF00385">
    <property type="entry name" value="Chromo"/>
    <property type="match status" value="1"/>
</dbReference>